<accession>A0A1M3KWY7</accession>
<dbReference type="AlphaFoldDB" id="A0A1M3KWY7"/>
<proteinExistence type="predicted"/>
<gene>
    <name evidence="2" type="ORF">BGO89_10190</name>
</gene>
<sequence>MTMWFHVSSMRRLMARRRGPCIRMMLTAFVGTLWCLVGAAWALGTWRDTERMAADVRMDVMLHAGTPDSVIRSLVHTLRTMPSVGGVEWRTPERMWSEFSRDLRLDDDLRTVVDVPDVVRLRPSDAALNERSMTLLASACEDSWPDVYKVVWPIDYVRAIDSRRRDVMILGGAAAVLSFILFMTALLHAFRSELHRAEQDMRIGASMGATPSFMAAPHLLIGIVTGSIGLSLAVGLISVSWSSILATMPWMGTVRTEEFAMWVGILAVGGLAICWWQGLNAARRAGRRRTA</sequence>
<feature type="transmembrane region" description="Helical" evidence="1">
    <location>
        <begin position="167"/>
        <end position="190"/>
    </location>
</feature>
<protein>
    <recommendedName>
        <fullName evidence="4">Cell division protein FtsX</fullName>
    </recommendedName>
</protein>
<name>A0A1M3KWY7_9BACT</name>
<reference evidence="2 3" key="1">
    <citation type="submission" date="2016-09" db="EMBL/GenBank/DDBJ databases">
        <title>Genome-resolved meta-omics ties microbial dynamics to process performance in biotechnology for thiocyanate degradation.</title>
        <authorList>
            <person name="Kantor R.S."/>
            <person name="Huddy R.J."/>
            <person name="Iyer R."/>
            <person name="Thomas B.C."/>
            <person name="Brown C.T."/>
            <person name="Anantharaman K."/>
            <person name="Tringe S."/>
            <person name="Hettich R.L."/>
            <person name="Harrison S.T."/>
            <person name="Banfield J.F."/>
        </authorList>
    </citation>
    <scope>NUCLEOTIDE SEQUENCE [LARGE SCALE GENOMIC DNA]</scope>
    <source>
        <strain evidence="2">59-99</strain>
    </source>
</reference>
<dbReference type="PANTHER" id="PTHR47755">
    <property type="entry name" value="CELL DIVISION PROTEIN FTSX"/>
    <property type="match status" value="1"/>
</dbReference>
<dbReference type="GO" id="GO:0051301">
    <property type="term" value="P:cell division"/>
    <property type="evidence" value="ECO:0007669"/>
    <property type="project" value="InterPro"/>
</dbReference>
<dbReference type="EMBL" id="MKVH01000024">
    <property type="protein sequence ID" value="OJX56887.1"/>
    <property type="molecule type" value="Genomic_DNA"/>
</dbReference>
<dbReference type="GO" id="GO:0016020">
    <property type="term" value="C:membrane"/>
    <property type="evidence" value="ECO:0007669"/>
    <property type="project" value="InterPro"/>
</dbReference>
<comment type="caution">
    <text evidence="2">The sequence shown here is derived from an EMBL/GenBank/DDBJ whole genome shotgun (WGS) entry which is preliminary data.</text>
</comment>
<keyword evidence="1" id="KW-0812">Transmembrane</keyword>
<feature type="transmembrane region" description="Helical" evidence="1">
    <location>
        <begin position="259"/>
        <end position="279"/>
    </location>
</feature>
<dbReference type="InterPro" id="IPR004513">
    <property type="entry name" value="FtsX"/>
</dbReference>
<evidence type="ECO:0000313" key="3">
    <source>
        <dbReference type="Proteomes" id="UP000184233"/>
    </source>
</evidence>
<evidence type="ECO:0000256" key="1">
    <source>
        <dbReference type="SAM" id="Phobius"/>
    </source>
</evidence>
<dbReference type="PANTHER" id="PTHR47755:SF1">
    <property type="entry name" value="CELL DIVISION PROTEIN FTSX"/>
    <property type="match status" value="1"/>
</dbReference>
<keyword evidence="1" id="KW-0472">Membrane</keyword>
<dbReference type="Proteomes" id="UP000184233">
    <property type="component" value="Unassembled WGS sequence"/>
</dbReference>
<dbReference type="STRING" id="1895771.BGO89_10190"/>
<feature type="transmembrane region" description="Helical" evidence="1">
    <location>
        <begin position="211"/>
        <end position="239"/>
    </location>
</feature>
<keyword evidence="1" id="KW-1133">Transmembrane helix</keyword>
<evidence type="ECO:0008006" key="4">
    <source>
        <dbReference type="Google" id="ProtNLM"/>
    </source>
</evidence>
<evidence type="ECO:0000313" key="2">
    <source>
        <dbReference type="EMBL" id="OJX56887.1"/>
    </source>
</evidence>
<organism evidence="2 3">
    <name type="scientific">Candidatus Kapaibacterium thiocyanatum</name>
    <dbReference type="NCBI Taxonomy" id="1895771"/>
    <lineage>
        <taxon>Bacteria</taxon>
        <taxon>Pseudomonadati</taxon>
        <taxon>Candidatus Kapaibacteriota</taxon>
        <taxon>Candidatus Kapaibacteriia</taxon>
        <taxon>Candidatus Kapaibacteriales</taxon>
        <taxon>Candidatus Kapaibacteriaceae</taxon>
        <taxon>Candidatus Kapaibacterium</taxon>
    </lineage>
</organism>